<proteinExistence type="predicted"/>
<dbReference type="SUPFAM" id="SSF46689">
    <property type="entry name" value="Homeodomain-like"/>
    <property type="match status" value="1"/>
</dbReference>
<gene>
    <name evidence="5" type="ORF">CFP75_32505</name>
</gene>
<evidence type="ECO:0000259" key="4">
    <source>
        <dbReference type="PROSITE" id="PS01124"/>
    </source>
</evidence>
<keyword evidence="2" id="KW-0238">DNA-binding</keyword>
<feature type="domain" description="HTH araC/xylS-type" evidence="4">
    <location>
        <begin position="170"/>
        <end position="270"/>
    </location>
</feature>
<dbReference type="Proteomes" id="UP000215563">
    <property type="component" value="Unassembled WGS sequence"/>
</dbReference>
<evidence type="ECO:0000256" key="1">
    <source>
        <dbReference type="ARBA" id="ARBA00023015"/>
    </source>
</evidence>
<dbReference type="AlphaFoldDB" id="A0A229REF4"/>
<evidence type="ECO:0000313" key="5">
    <source>
        <dbReference type="EMBL" id="OXM45036.1"/>
    </source>
</evidence>
<dbReference type="EMBL" id="NMQU01000108">
    <property type="protein sequence ID" value="OXM45036.1"/>
    <property type="molecule type" value="Genomic_DNA"/>
</dbReference>
<comment type="caution">
    <text evidence="5">The sequence shown here is derived from an EMBL/GenBank/DDBJ whole genome shotgun (WGS) entry which is preliminary data.</text>
</comment>
<evidence type="ECO:0000313" key="6">
    <source>
        <dbReference type="Proteomes" id="UP000215563"/>
    </source>
</evidence>
<dbReference type="InterPro" id="IPR009057">
    <property type="entry name" value="Homeodomain-like_sf"/>
</dbReference>
<dbReference type="Gene3D" id="1.10.10.60">
    <property type="entry name" value="Homeodomain-like"/>
    <property type="match status" value="1"/>
</dbReference>
<organism evidence="5 6">
    <name type="scientific">Amycolatopsis alba DSM 44262</name>
    <dbReference type="NCBI Taxonomy" id="1125972"/>
    <lineage>
        <taxon>Bacteria</taxon>
        <taxon>Bacillati</taxon>
        <taxon>Actinomycetota</taxon>
        <taxon>Actinomycetes</taxon>
        <taxon>Pseudonocardiales</taxon>
        <taxon>Pseudonocardiaceae</taxon>
        <taxon>Amycolatopsis</taxon>
    </lineage>
</organism>
<dbReference type="PANTHER" id="PTHR46796">
    <property type="entry name" value="HTH-TYPE TRANSCRIPTIONAL ACTIVATOR RHAS-RELATED"/>
    <property type="match status" value="1"/>
</dbReference>
<dbReference type="PROSITE" id="PS01124">
    <property type="entry name" value="HTH_ARAC_FAMILY_2"/>
    <property type="match status" value="1"/>
</dbReference>
<dbReference type="GO" id="GO:0003700">
    <property type="term" value="F:DNA-binding transcription factor activity"/>
    <property type="evidence" value="ECO:0007669"/>
    <property type="project" value="InterPro"/>
</dbReference>
<dbReference type="InterPro" id="IPR050204">
    <property type="entry name" value="AraC_XylS_family_regulators"/>
</dbReference>
<dbReference type="PANTHER" id="PTHR46796:SF15">
    <property type="entry name" value="BLL1074 PROTEIN"/>
    <property type="match status" value="1"/>
</dbReference>
<sequence>MGGMAGWSLVVPRHDIGRAPGERMLRRPHPRLAAHVSSYVGHDLPDAGPTAWRITPLSVLIWVIDLEAPRRPRGEGVIPESPVLGLRDRPLLAEQDGVSRGIAVALTPLGAYGLFGIPLRELTNSAIAAVDLMPSGPLTERLAEASGWPERFRLLDEYLMSRLARGPELAPTVRYVWDRLSADTVRVGALADEIGWSRQHLNARFREQIGLNPSTIGRITRLNRVMALVNEASSLSWAEVAHLGGYSDQAHLVREFRALTGCSPTEVGKPAGLFVPPGHGA</sequence>
<evidence type="ECO:0000256" key="3">
    <source>
        <dbReference type="ARBA" id="ARBA00023163"/>
    </source>
</evidence>
<dbReference type="SMART" id="SM00342">
    <property type="entry name" value="HTH_ARAC"/>
    <property type="match status" value="1"/>
</dbReference>
<dbReference type="InterPro" id="IPR018060">
    <property type="entry name" value="HTH_AraC"/>
</dbReference>
<accession>A0A229REF4</accession>
<keyword evidence="1" id="KW-0805">Transcription regulation</keyword>
<keyword evidence="6" id="KW-1185">Reference proteome</keyword>
<keyword evidence="3" id="KW-0804">Transcription</keyword>
<name>A0A229REF4_AMYAL</name>
<reference evidence="5 6" key="1">
    <citation type="submission" date="2017-07" db="EMBL/GenBank/DDBJ databases">
        <title>Amycolatopsis alba DSM 44262 Genome sequencing and assembly.</title>
        <authorList>
            <person name="Kaur N."/>
            <person name="Mayilraj S."/>
        </authorList>
    </citation>
    <scope>NUCLEOTIDE SEQUENCE [LARGE SCALE GENOMIC DNA]</scope>
    <source>
        <strain evidence="5 6">DSM 44262</strain>
    </source>
</reference>
<dbReference type="Pfam" id="PF12833">
    <property type="entry name" value="HTH_18"/>
    <property type="match status" value="1"/>
</dbReference>
<dbReference type="GO" id="GO:0043565">
    <property type="term" value="F:sequence-specific DNA binding"/>
    <property type="evidence" value="ECO:0007669"/>
    <property type="project" value="InterPro"/>
</dbReference>
<protein>
    <submittedName>
        <fullName evidence="5">AraC family transcriptional regulator</fullName>
    </submittedName>
</protein>
<evidence type="ECO:0000256" key="2">
    <source>
        <dbReference type="ARBA" id="ARBA00023125"/>
    </source>
</evidence>